<dbReference type="InterPro" id="IPR050312">
    <property type="entry name" value="IolE/XylAMocC-like"/>
</dbReference>
<evidence type="ECO:0000256" key="1">
    <source>
        <dbReference type="ARBA" id="ARBA00023277"/>
    </source>
</evidence>
<evidence type="ECO:0000259" key="2">
    <source>
        <dbReference type="Pfam" id="PF01261"/>
    </source>
</evidence>
<sequence>MEIGLITDSLSSRSFDEVLGVAADLGLGSIELPTGNWSEAPHLDLDALLDSEAERLAYLGKIAQAGLRVSALNANGNQLHPVSGPEQDLVLRKTIRLARLMDVPTVVCMSGLPGAEGDSTPNWVTSSWPPENLAILEHQWEQVALPYWRELAGFAQEHGVKLAIEPCFTQLVYNAATAKRLIDAVGSEWVGINLDPSHLMAMGADIPSVIRALAGTIMHVHAKDVRLNAPVVAANGLPDGTGMTQWQQRAWNYVTLGLGHPAGEAFWADFVYELRAAGYDGTLNIEHEDVLVNSEEGVRRAAGLLRRVALQGEPDWKPAQV</sequence>
<dbReference type="Gene3D" id="3.20.20.150">
    <property type="entry name" value="Divalent-metal-dependent TIM barrel enzymes"/>
    <property type="match status" value="1"/>
</dbReference>
<keyword evidence="3" id="KW-0413">Isomerase</keyword>
<name>A0ABX5YB05_9MICC</name>
<reference evidence="3 4" key="1">
    <citation type="submission" date="2019-07" db="EMBL/GenBank/DDBJ databases">
        <title>Complete Genome Sequence of drought tolerant Plant Growth-Promoting Rhizobacterium Glutamicibacter halophytocola DR408.</title>
        <authorList>
            <person name="Nishu S.D."/>
            <person name="Lee T.K."/>
        </authorList>
    </citation>
    <scope>NUCLEOTIDE SEQUENCE [LARGE SCALE GENOMIC DNA]</scope>
    <source>
        <strain evidence="3 4">DR408</strain>
    </source>
</reference>
<dbReference type="PANTHER" id="PTHR12110">
    <property type="entry name" value="HYDROXYPYRUVATE ISOMERASE"/>
    <property type="match status" value="1"/>
</dbReference>
<dbReference type="SUPFAM" id="SSF51658">
    <property type="entry name" value="Xylose isomerase-like"/>
    <property type="match status" value="1"/>
</dbReference>
<keyword evidence="4" id="KW-1185">Reference proteome</keyword>
<organism evidence="3 4">
    <name type="scientific">Glutamicibacter halophytocola</name>
    <dbReference type="NCBI Taxonomy" id="1933880"/>
    <lineage>
        <taxon>Bacteria</taxon>
        <taxon>Bacillati</taxon>
        <taxon>Actinomycetota</taxon>
        <taxon>Actinomycetes</taxon>
        <taxon>Micrococcales</taxon>
        <taxon>Micrococcaceae</taxon>
        <taxon>Glutamicibacter</taxon>
    </lineage>
</organism>
<protein>
    <submittedName>
        <fullName evidence="3">Sugar phosphate isomerase/epimerase</fullName>
    </submittedName>
</protein>
<accession>A0ABX5YB05</accession>
<dbReference type="EMBL" id="CP042260">
    <property type="protein sequence ID" value="QDY66837.1"/>
    <property type="molecule type" value="Genomic_DNA"/>
</dbReference>
<dbReference type="PANTHER" id="PTHR12110:SF21">
    <property type="entry name" value="XYLOSE ISOMERASE-LIKE TIM BARREL DOMAIN-CONTAINING PROTEIN"/>
    <property type="match status" value="1"/>
</dbReference>
<gene>
    <name evidence="3" type="ORF">FQA45_11155</name>
</gene>
<dbReference type="RefSeq" id="WP_146277061.1">
    <property type="nucleotide sequence ID" value="NZ_CP042260.1"/>
</dbReference>
<feature type="domain" description="Xylose isomerase-like TIM barrel" evidence="2">
    <location>
        <begin position="21"/>
        <end position="307"/>
    </location>
</feature>
<dbReference type="InterPro" id="IPR013022">
    <property type="entry name" value="Xyl_isomerase-like_TIM-brl"/>
</dbReference>
<evidence type="ECO:0000313" key="4">
    <source>
        <dbReference type="Proteomes" id="UP000320717"/>
    </source>
</evidence>
<evidence type="ECO:0000313" key="3">
    <source>
        <dbReference type="EMBL" id="QDY66837.1"/>
    </source>
</evidence>
<proteinExistence type="predicted"/>
<keyword evidence="1" id="KW-0119">Carbohydrate metabolism</keyword>
<dbReference type="GO" id="GO:0016853">
    <property type="term" value="F:isomerase activity"/>
    <property type="evidence" value="ECO:0007669"/>
    <property type="project" value="UniProtKB-KW"/>
</dbReference>
<dbReference type="InterPro" id="IPR036237">
    <property type="entry name" value="Xyl_isomerase-like_sf"/>
</dbReference>
<dbReference type="Proteomes" id="UP000320717">
    <property type="component" value="Chromosome"/>
</dbReference>
<dbReference type="Pfam" id="PF01261">
    <property type="entry name" value="AP_endonuc_2"/>
    <property type="match status" value="1"/>
</dbReference>